<dbReference type="PROSITE" id="PS50003">
    <property type="entry name" value="PH_DOMAIN"/>
    <property type="match status" value="1"/>
</dbReference>
<feature type="compositionally biased region" description="Polar residues" evidence="3">
    <location>
        <begin position="1456"/>
        <end position="1465"/>
    </location>
</feature>
<dbReference type="SMART" id="SM00233">
    <property type="entry name" value="PH"/>
    <property type="match status" value="1"/>
</dbReference>
<dbReference type="InterPro" id="IPR001660">
    <property type="entry name" value="SAM"/>
</dbReference>
<feature type="compositionally biased region" description="Polar residues" evidence="3">
    <location>
        <begin position="883"/>
        <end position="892"/>
    </location>
</feature>
<feature type="domain" description="PH" evidence="4">
    <location>
        <begin position="1087"/>
        <end position="1183"/>
    </location>
</feature>
<dbReference type="CDD" id="cd06748">
    <property type="entry name" value="PDZ_CNK1_2_3-like"/>
    <property type="match status" value="1"/>
</dbReference>
<feature type="domain" description="SAM" evidence="5">
    <location>
        <begin position="9"/>
        <end position="74"/>
    </location>
</feature>
<feature type="region of interest" description="Disordered" evidence="3">
    <location>
        <begin position="1488"/>
        <end position="1575"/>
    </location>
</feature>
<dbReference type="FunCoup" id="A0A6J0BY77">
    <property type="interactions" value="379"/>
</dbReference>
<dbReference type="InterPro" id="IPR017874">
    <property type="entry name" value="CRIC_domain"/>
</dbReference>
<dbReference type="PROSITE" id="PS50105">
    <property type="entry name" value="SAM_DOMAIN"/>
    <property type="match status" value="1"/>
</dbReference>
<comment type="similarity">
    <text evidence="1">Belongs to the CNKSR family.</text>
</comment>
<dbReference type="InParanoid" id="A0A6J0BY77"/>
<feature type="compositionally biased region" description="Basic and acidic residues" evidence="3">
    <location>
        <begin position="893"/>
        <end position="905"/>
    </location>
</feature>
<sequence length="1885" mass="211687">MAYVNVAEWKTDQVCEWLKGLDNSVLPYVHSFMNHVVNGQQLLNLRPEDLEHLGVLKLGHQEIILEAVEYLRNFHYELDHENLQLLALRLSCQAHSLHNELSRQTDSKPVTTQTLSDVASVVTSLKPLVCWLDRSPFSGQLEYNDKKAELLKLSIEMATCAQRDRFAERPIEEIRTTCGQLAKLADYIIQDMADPMILQPASLDLATLKKRPGDDLGFYILPSFHGAHQIAEIKFGSAAHQCGKMEEGDEIVQVNYQTVVGWERKNVLELFRECPAEVLLTLKRRPRHTKVYGQIYIKPYRLPSNKKTTYTTRWQHNLPSPRPELLTIPDFTMPLPRQVPKIPSPEPASILDTVITLDTMPSDSSDSDSEVEPPSSVRLYSSKPRNLVQRRATITGASPMIKHGVDIEQFWRELKEEHNTTFQLRDKAASCAHGLDNVPSNLRPQTCLGIEQSKRKRKLDGQTDEKKVQFQEKSEEVENTHVDKDKSNQNLKHTLSTQKSISFDKNTIYSENRLMDVEFDISSNANDTQVPLNESSNNKNSSSILQDVQTCEPSAHHRERGKLDKSYSTPAYDLTENDFVERKLATIESHSKLSLISNASSCSSNKTESFPGDGIIINEVNKKLDNTDKNSPNIDTQNIGSVAQKINDFEKNIRNIDIDVKSNLAKVLERTDVSRGVVHIRINDVDHRSSTEDYQSNIESIQAITELTRDTDNYKEIYLLDNKNPKNKEVEESRIISDAPPNYDTSSHESSVEKSESTSSYNENVGSSSEGDTTIQKFGELIETINHALIAHTKLVQVKARSAENLHNFNETNSVIETSKNFDGNNEQVLEKHSSVTSIQNNSLQTRQQTDIPKATSTKPEAKQRSTPPEPPPRKYLKPAPLNLTNISNPSEGQEKPVPLERPSVRRDLKKSESFLDNPVNFDTSDECQKSEVIETYSDFVAKSTDFIDEPSTPLGDHKPTLLTDPYGYSEIYEGQFKEEKAFFEGSSINSASLEQHALDNNISRNTDSPDGVGCSRQMQTPDSKPRTLEKDKSSEKGVVNRAMMVARSIGLHASSSKASGSSPRSSRKRNLLLAKRRNVSVKDVGLGDLEGWLTHRSRGAGGAWARAWFILKGSSLYRFKTQESVKADCLIALTGFTASQATEVKSRKYAFKVYHTGTVFYFAADTEDILTIWLDAINKATLGAESHGQTSALFSETDESDSENKAKLKNGSPLDKPNLEKKFGSLKKLGRKDSSFKEQEMGGASLDRMYLRFLRYSGAGSNQIVPVPTAQFRSYRRVLPTSTPNRKQDLIPHSPDLQVTVAGSTFYGLSSSHSATDVPSSQDMGDYRRTSDRSHSSRSRRPDDLQGFVTLEQFMLSHQEEDRRQELGNRSVSPHVTLLTSDHVHIQHRNFNDISPNNGVIYGQTRNFDEVLPTNGVIYGRTRNWDETSSNSSSTSYGLTRNTDDNHGQSKTKDQSNCLQANNEESSHELSRVNDYLNETSSAKIKPCQPVYRHRKQHETYSHKSRPQEGVVYYPNCQNEPSYRQNEPNLPYDSRAEKSQTSNRQIDAIYGQNAHIHGPRTPRRQDLKHGKKSIDNHVTRVSDTSEILANIHSAPKRLVRNEGYLGSSGDLASPVSSETLQRARKVASVTRKGSFNLIDRRRDHSTPEKHWIDSLRRTDKKSTSSDKSKLKNAAQYQPPPIPSSPFEQDGMRPAFEMHLDKSEHVQKTNRFKSLFGSKTPQKPSTLDLPKDHQKTLLGSPRLHRAIFRERRTNQQHQSNRSGSQSPGDSGISQSLSSFSGTSQSQTLSQSFSSTSSVSDWSPDTPTTNIPKSTSIPVHIQQRSSNSSRNSLAPPTLPYIPPPTSPPPDYPGLEYPPVFEPGTYSLTDASLLRNRSKSSQSKSDL</sequence>
<evidence type="ECO:0000259" key="6">
    <source>
        <dbReference type="PROSITE" id="PS50106"/>
    </source>
</evidence>
<reference evidence="9" key="1">
    <citation type="submission" date="2025-08" db="UniProtKB">
        <authorList>
            <consortium name="RefSeq"/>
        </authorList>
    </citation>
    <scope>IDENTIFICATION</scope>
    <source>
        <tissue evidence="9">Thorax and Abdomen</tissue>
    </source>
</reference>
<dbReference type="InterPro" id="IPR036034">
    <property type="entry name" value="PDZ_sf"/>
</dbReference>
<dbReference type="Gene3D" id="1.10.150.50">
    <property type="entry name" value="Transcription Factor, Ets-1"/>
    <property type="match status" value="1"/>
</dbReference>
<evidence type="ECO:0000259" key="4">
    <source>
        <dbReference type="PROSITE" id="PS50003"/>
    </source>
</evidence>
<dbReference type="Pfam" id="PF00595">
    <property type="entry name" value="PDZ"/>
    <property type="match status" value="1"/>
</dbReference>
<evidence type="ECO:0000313" key="8">
    <source>
        <dbReference type="Proteomes" id="UP000829291"/>
    </source>
</evidence>
<dbReference type="KEGG" id="nlo:107223905"/>
<dbReference type="InterPro" id="IPR051566">
    <property type="entry name" value="CNKSR"/>
</dbReference>
<evidence type="ECO:0000256" key="3">
    <source>
        <dbReference type="SAM" id="MobiDB-lite"/>
    </source>
</evidence>
<dbReference type="InterPro" id="IPR013761">
    <property type="entry name" value="SAM/pointed_sf"/>
</dbReference>
<feature type="region of interest" description="Disordered" evidence="3">
    <location>
        <begin position="1711"/>
        <end position="1885"/>
    </location>
</feature>
<dbReference type="Gene3D" id="2.30.29.30">
    <property type="entry name" value="Pleckstrin-homology domain (PH domain)/Phosphotyrosine-binding domain (PTB)"/>
    <property type="match status" value="1"/>
</dbReference>
<name>A0A6J0BY77_NEOLC</name>
<keyword evidence="8" id="KW-1185">Reference proteome</keyword>
<dbReference type="Pfam" id="PF00536">
    <property type="entry name" value="SAM_1"/>
    <property type="match status" value="1"/>
</dbReference>
<evidence type="ECO:0000256" key="1">
    <source>
        <dbReference type="ARBA" id="ARBA00009498"/>
    </source>
</evidence>
<dbReference type="SMART" id="SM00228">
    <property type="entry name" value="PDZ"/>
    <property type="match status" value="1"/>
</dbReference>
<feature type="compositionally biased region" description="Basic and acidic residues" evidence="3">
    <location>
        <begin position="1326"/>
        <end position="1345"/>
    </location>
</feature>
<evidence type="ECO:0000259" key="5">
    <source>
        <dbReference type="PROSITE" id="PS50105"/>
    </source>
</evidence>
<evidence type="ECO:0000256" key="2">
    <source>
        <dbReference type="ARBA" id="ARBA00022553"/>
    </source>
</evidence>
<feature type="region of interest" description="Disordered" evidence="3">
    <location>
        <begin position="1192"/>
        <end position="1221"/>
    </location>
</feature>
<feature type="compositionally biased region" description="Low complexity" evidence="3">
    <location>
        <begin position="1766"/>
        <end position="1808"/>
    </location>
</feature>
<dbReference type="SUPFAM" id="SSF50729">
    <property type="entry name" value="PH domain-like"/>
    <property type="match status" value="1"/>
</dbReference>
<organism evidence="9">
    <name type="scientific">Neodiprion lecontei</name>
    <name type="common">Redheaded pine sawfly</name>
    <dbReference type="NCBI Taxonomy" id="441921"/>
    <lineage>
        <taxon>Eukaryota</taxon>
        <taxon>Metazoa</taxon>
        <taxon>Ecdysozoa</taxon>
        <taxon>Arthropoda</taxon>
        <taxon>Hexapoda</taxon>
        <taxon>Insecta</taxon>
        <taxon>Pterygota</taxon>
        <taxon>Neoptera</taxon>
        <taxon>Endopterygota</taxon>
        <taxon>Hymenoptera</taxon>
        <taxon>Tenthredinoidea</taxon>
        <taxon>Diprionidae</taxon>
        <taxon>Diprioninae</taxon>
        <taxon>Neodiprion</taxon>
    </lineage>
</organism>
<evidence type="ECO:0000259" key="7">
    <source>
        <dbReference type="PROSITE" id="PS51290"/>
    </source>
</evidence>
<feature type="compositionally biased region" description="Basic and acidic residues" evidence="3">
    <location>
        <begin position="459"/>
        <end position="487"/>
    </location>
</feature>
<feature type="region of interest" description="Disordered" evidence="3">
    <location>
        <begin position="728"/>
        <end position="772"/>
    </location>
</feature>
<feature type="region of interest" description="Disordered" evidence="3">
    <location>
        <begin position="1311"/>
        <end position="1345"/>
    </location>
</feature>
<dbReference type="FunFam" id="2.30.42.10:FF:000060">
    <property type="entry name" value="Connector enhancer of kinase suppressor of Ras 2"/>
    <property type="match status" value="1"/>
</dbReference>
<proteinExistence type="inferred from homology"/>
<feature type="region of interest" description="Disordered" evidence="3">
    <location>
        <begin position="1002"/>
        <end position="1038"/>
    </location>
</feature>
<feature type="region of interest" description="Disordered" evidence="3">
    <location>
        <begin position="358"/>
        <end position="381"/>
    </location>
</feature>
<feature type="region of interest" description="Disordered" evidence="3">
    <location>
        <begin position="1649"/>
        <end position="1691"/>
    </location>
</feature>
<dbReference type="Pfam" id="PF10534">
    <property type="entry name" value="CRIC_ras_sig"/>
    <property type="match status" value="1"/>
</dbReference>
<dbReference type="PROSITE" id="PS51290">
    <property type="entry name" value="CRIC"/>
    <property type="match status" value="1"/>
</dbReference>
<feature type="compositionally biased region" description="Basic and acidic residues" evidence="3">
    <location>
        <begin position="1443"/>
        <end position="1455"/>
    </location>
</feature>
<feature type="compositionally biased region" description="Polar residues" evidence="3">
    <location>
        <begin position="1755"/>
        <end position="1765"/>
    </location>
</feature>
<feature type="compositionally biased region" description="Pro residues" evidence="3">
    <location>
        <begin position="1835"/>
        <end position="1850"/>
    </location>
</feature>
<dbReference type="GeneID" id="107223905"/>
<dbReference type="InterPro" id="IPR011993">
    <property type="entry name" value="PH-like_dom_sf"/>
</dbReference>
<dbReference type="Pfam" id="PF00169">
    <property type="entry name" value="PH"/>
    <property type="match status" value="1"/>
</dbReference>
<feature type="compositionally biased region" description="Low complexity" evidence="3">
    <location>
        <begin position="1821"/>
        <end position="1831"/>
    </location>
</feature>
<feature type="compositionally biased region" description="Polar residues" evidence="3">
    <location>
        <begin position="761"/>
        <end position="772"/>
    </location>
</feature>
<feature type="compositionally biased region" description="Polar residues" evidence="3">
    <location>
        <begin position="1311"/>
        <end position="1324"/>
    </location>
</feature>
<feature type="compositionally biased region" description="Basic and acidic residues" evidence="3">
    <location>
        <begin position="1024"/>
        <end position="1036"/>
    </location>
</feature>
<feature type="domain" description="CRIC" evidence="7">
    <location>
        <begin position="82"/>
        <end position="168"/>
    </location>
</feature>
<dbReference type="Proteomes" id="UP000829291">
    <property type="component" value="Chromosome 1"/>
</dbReference>
<accession>A0A6J0BY77</accession>
<dbReference type="CTD" id="36952"/>
<dbReference type="InterPro" id="IPR001849">
    <property type="entry name" value="PH_domain"/>
</dbReference>
<keyword evidence="2" id="KW-0597">Phosphoprotein</keyword>
<dbReference type="InterPro" id="IPR049628">
    <property type="entry name" value="CNK1-3_SAM"/>
</dbReference>
<evidence type="ECO:0000313" key="9">
    <source>
        <dbReference type="RefSeq" id="XP_015519242.1"/>
    </source>
</evidence>
<protein>
    <submittedName>
        <fullName evidence="9">Uncharacterized protein LOC107223905</fullName>
    </submittedName>
</protein>
<dbReference type="SUPFAM" id="SSF50156">
    <property type="entry name" value="PDZ domain-like"/>
    <property type="match status" value="1"/>
</dbReference>
<dbReference type="PROSITE" id="PS50106">
    <property type="entry name" value="PDZ"/>
    <property type="match status" value="1"/>
</dbReference>
<dbReference type="InterPro" id="IPR001478">
    <property type="entry name" value="PDZ"/>
</dbReference>
<feature type="compositionally biased region" description="Polar residues" evidence="3">
    <location>
        <begin position="1517"/>
        <end position="1529"/>
    </location>
</feature>
<dbReference type="RefSeq" id="XP_015519242.1">
    <property type="nucleotide sequence ID" value="XM_015663756.2"/>
</dbReference>
<feature type="compositionally biased region" description="Basic and acidic residues" evidence="3">
    <location>
        <begin position="1649"/>
        <end position="1670"/>
    </location>
</feature>
<dbReference type="SMART" id="SM00454">
    <property type="entry name" value="SAM"/>
    <property type="match status" value="1"/>
</dbReference>
<dbReference type="CDD" id="cd13326">
    <property type="entry name" value="PH_CNK_insect-like"/>
    <property type="match status" value="1"/>
</dbReference>
<dbReference type="Gene3D" id="2.30.42.10">
    <property type="match status" value="1"/>
</dbReference>
<dbReference type="PANTHER" id="PTHR12844">
    <property type="entry name" value="CONNECTOR ENCHANCER OF KINASE SUPPRESSOR OF RAS"/>
    <property type="match status" value="1"/>
</dbReference>
<dbReference type="SUPFAM" id="SSF47769">
    <property type="entry name" value="SAM/Pointed domain"/>
    <property type="match status" value="1"/>
</dbReference>
<feature type="region of interest" description="Disordered" evidence="3">
    <location>
        <begin position="830"/>
        <end position="905"/>
    </location>
</feature>
<feature type="compositionally biased region" description="Basic and acidic residues" evidence="3">
    <location>
        <begin position="1564"/>
        <end position="1575"/>
    </location>
</feature>
<feature type="region of interest" description="Disordered" evidence="3">
    <location>
        <begin position="453"/>
        <end position="493"/>
    </location>
</feature>
<dbReference type="OrthoDB" id="74412at2759"/>
<feature type="domain" description="PDZ" evidence="6">
    <location>
        <begin position="205"/>
        <end position="286"/>
    </location>
</feature>
<gene>
    <name evidence="9" type="primary">LOC107223905</name>
</gene>
<feature type="compositionally biased region" description="Basic and acidic residues" evidence="3">
    <location>
        <begin position="746"/>
        <end position="756"/>
    </location>
</feature>
<feature type="region of interest" description="Disordered" evidence="3">
    <location>
        <begin position="1423"/>
        <end position="1472"/>
    </location>
</feature>
<feature type="compositionally biased region" description="Polar residues" evidence="3">
    <location>
        <begin position="835"/>
        <end position="859"/>
    </location>
</feature>
<dbReference type="CDD" id="cd09511">
    <property type="entry name" value="SAM_CNK1_2_3-suppressor"/>
    <property type="match status" value="1"/>
</dbReference>
<dbReference type="PANTHER" id="PTHR12844:SF42">
    <property type="entry name" value="CONNECTOR ENHANCER OF KSR PROTEIN CNK"/>
    <property type="match status" value="1"/>
</dbReference>